<proteinExistence type="predicted"/>
<dbReference type="Proteomes" id="UP000032900">
    <property type="component" value="Unassembled WGS sequence"/>
</dbReference>
<keyword evidence="2" id="KW-1185">Reference proteome</keyword>
<organism evidence="1 2">
    <name type="scientific">Geofilum rubicundum JCM 15548</name>
    <dbReference type="NCBI Taxonomy" id="1236989"/>
    <lineage>
        <taxon>Bacteria</taxon>
        <taxon>Pseudomonadati</taxon>
        <taxon>Bacteroidota</taxon>
        <taxon>Bacteroidia</taxon>
        <taxon>Marinilabiliales</taxon>
        <taxon>Marinilabiliaceae</taxon>
        <taxon>Geofilum</taxon>
    </lineage>
</organism>
<name>A0A0E9LR77_9BACT</name>
<reference evidence="1 2" key="1">
    <citation type="journal article" date="2015" name="Microbes Environ.">
        <title>Distribution and evolution of nitrogen fixation genes in the phylum bacteroidetes.</title>
        <authorList>
            <person name="Inoue J."/>
            <person name="Oshima K."/>
            <person name="Suda W."/>
            <person name="Sakamoto M."/>
            <person name="Iino T."/>
            <person name="Noda S."/>
            <person name="Hongoh Y."/>
            <person name="Hattori M."/>
            <person name="Ohkuma M."/>
        </authorList>
    </citation>
    <scope>NUCLEOTIDE SEQUENCE [LARGE SCALE GENOMIC DNA]</scope>
    <source>
        <strain evidence="1">JCM 15548</strain>
    </source>
</reference>
<protein>
    <submittedName>
        <fullName evidence="1">Uncharacterized protein</fullName>
    </submittedName>
</protein>
<dbReference type="RefSeq" id="WP_162198291.1">
    <property type="nucleotide sequence ID" value="NZ_BAZW01000094.1"/>
</dbReference>
<dbReference type="AlphaFoldDB" id="A0A0E9LR77"/>
<comment type="caution">
    <text evidence="1">The sequence shown here is derived from an EMBL/GenBank/DDBJ whole genome shotgun (WGS) entry which is preliminary data.</text>
</comment>
<dbReference type="STRING" id="1236989.JCM15548_14604"/>
<evidence type="ECO:0000313" key="2">
    <source>
        <dbReference type="Proteomes" id="UP000032900"/>
    </source>
</evidence>
<sequence length="353" mass="41353">MNFSNIEYRMKHFFKILVFALALTGCQKEYEKVVEPDKSQAISAEDNIAELIKKVALKDGSFDNIIDRCSAISIEYPYSILINDEFYQINSLDDIEILYIDYFHYRDDIEIQYPITITYSDYSESVLDNSDDLEEIQEQYNTNLIDDDIECIDFNYPVEITLYNTAYQKADYIVAENDFMMYNTFRDLSDQIIEVEYPIELTLYDGNQVTITDNVELENQINEYKDSCEENDEVDFEDEDYPVSDLLTSGIWKVSHYSDTTDETHQLSLFTIEFKSDFSVQVTDNSVTIDGTWEFDLYDNLKILEIEVDNYETPLVWLNDGWEILSANNEEILMQAESDTDGFIKKLNLQKTK</sequence>
<accession>A0A0E9LR77</accession>
<evidence type="ECO:0000313" key="1">
    <source>
        <dbReference type="EMBL" id="GAO27754.1"/>
    </source>
</evidence>
<dbReference type="EMBL" id="BAZW01000094">
    <property type="protein sequence ID" value="GAO27754.1"/>
    <property type="molecule type" value="Genomic_DNA"/>
</dbReference>
<gene>
    <name evidence="1" type="ORF">JCM15548_14604</name>
</gene>